<organism evidence="2 3">
    <name type="scientific">Ambispora gerdemannii</name>
    <dbReference type="NCBI Taxonomy" id="144530"/>
    <lineage>
        <taxon>Eukaryota</taxon>
        <taxon>Fungi</taxon>
        <taxon>Fungi incertae sedis</taxon>
        <taxon>Mucoromycota</taxon>
        <taxon>Glomeromycotina</taxon>
        <taxon>Glomeromycetes</taxon>
        <taxon>Archaeosporales</taxon>
        <taxon>Ambisporaceae</taxon>
        <taxon>Ambispora</taxon>
    </lineage>
</organism>
<name>A0A9N9D9A8_9GLOM</name>
<dbReference type="AlphaFoldDB" id="A0A9N9D9A8"/>
<feature type="non-terminal residue" evidence="2">
    <location>
        <position position="1"/>
    </location>
</feature>
<feature type="compositionally biased region" description="Basic and acidic residues" evidence="1">
    <location>
        <begin position="1"/>
        <end position="20"/>
    </location>
</feature>
<protein>
    <submittedName>
        <fullName evidence="2">12643_t:CDS:1</fullName>
    </submittedName>
</protein>
<dbReference type="Proteomes" id="UP000789831">
    <property type="component" value="Unassembled WGS sequence"/>
</dbReference>
<proteinExistence type="predicted"/>
<accession>A0A9N9D9A8</accession>
<sequence>EEGERKQKEKKEAEEKKKQATEQAKQQELNQKRDNFITEITTALNQEPKLTDNELSSQYQNWPQQINGLTDIQQITNLQARLLADIQARRQDKKSAQEVKEDLKKAQTGTKEEKEQA</sequence>
<evidence type="ECO:0000256" key="1">
    <source>
        <dbReference type="SAM" id="MobiDB-lite"/>
    </source>
</evidence>
<evidence type="ECO:0000313" key="2">
    <source>
        <dbReference type="EMBL" id="CAG8631244.1"/>
    </source>
</evidence>
<reference evidence="2" key="1">
    <citation type="submission" date="2021-06" db="EMBL/GenBank/DDBJ databases">
        <authorList>
            <person name="Kallberg Y."/>
            <person name="Tangrot J."/>
            <person name="Rosling A."/>
        </authorList>
    </citation>
    <scope>NUCLEOTIDE SEQUENCE</scope>
    <source>
        <strain evidence="2">MT106</strain>
    </source>
</reference>
<feature type="region of interest" description="Disordered" evidence="1">
    <location>
        <begin position="1"/>
        <end position="34"/>
    </location>
</feature>
<keyword evidence="3" id="KW-1185">Reference proteome</keyword>
<gene>
    <name evidence="2" type="ORF">AGERDE_LOCUS10536</name>
</gene>
<comment type="caution">
    <text evidence="2">The sequence shown here is derived from an EMBL/GenBank/DDBJ whole genome shotgun (WGS) entry which is preliminary data.</text>
</comment>
<evidence type="ECO:0000313" key="3">
    <source>
        <dbReference type="Proteomes" id="UP000789831"/>
    </source>
</evidence>
<feature type="region of interest" description="Disordered" evidence="1">
    <location>
        <begin position="89"/>
        <end position="117"/>
    </location>
</feature>
<dbReference type="EMBL" id="CAJVPL010003367">
    <property type="protein sequence ID" value="CAG8631244.1"/>
    <property type="molecule type" value="Genomic_DNA"/>
</dbReference>